<dbReference type="GO" id="GO:0003723">
    <property type="term" value="F:RNA binding"/>
    <property type="evidence" value="ECO:0007669"/>
    <property type="project" value="InterPro"/>
</dbReference>
<dbReference type="InterPro" id="IPR005146">
    <property type="entry name" value="B3/B4_tRNA-bd"/>
</dbReference>
<dbReference type="Proteomes" id="UP000568839">
    <property type="component" value="Unassembled WGS sequence"/>
</dbReference>
<dbReference type="GO" id="GO:0004826">
    <property type="term" value="F:phenylalanine-tRNA ligase activity"/>
    <property type="evidence" value="ECO:0007669"/>
    <property type="project" value="InterPro"/>
</dbReference>
<feature type="domain" description="B3/B4 tRNA-binding" evidence="1">
    <location>
        <begin position="63"/>
        <end position="214"/>
    </location>
</feature>
<sequence>MIPISLQNQLFETVPDFKIGCVQYESIVVDKPPKELSGRIELFQQTVELDLAEQSVTYYEGVKEWRQVFKQLGMDPGRYRPSHEALFRRVKQGKGDIWSESSAIALNNFFSLYYQMPMGLYDLEQVKGTVEVRLGIVEDEYEGLNGRRNRMEGKLTSSDQNGAFGSPIVDSKRTSVSWETTKGLHLFYLQPSIPISDAEALTNRLGEMFQQVHGGNFEAAVLSRYKPHVG</sequence>
<protein>
    <submittedName>
        <fullName evidence="2">DNA/RNA-binding domain of Phe-tRNA-synthetase-like protein</fullName>
    </submittedName>
</protein>
<evidence type="ECO:0000313" key="2">
    <source>
        <dbReference type="EMBL" id="MBB6449589.1"/>
    </source>
</evidence>
<gene>
    <name evidence="2" type="ORF">HNR44_001538</name>
</gene>
<dbReference type="AlphaFoldDB" id="A0A841PLG0"/>
<comment type="caution">
    <text evidence="2">The sequence shown here is derived from an EMBL/GenBank/DDBJ whole genome shotgun (WGS) entry which is preliminary data.</text>
</comment>
<keyword evidence="3" id="KW-1185">Reference proteome</keyword>
<organism evidence="2 3">
    <name type="scientific">Geomicrobium halophilum</name>
    <dbReference type="NCBI Taxonomy" id="549000"/>
    <lineage>
        <taxon>Bacteria</taxon>
        <taxon>Bacillati</taxon>
        <taxon>Bacillota</taxon>
        <taxon>Bacilli</taxon>
        <taxon>Bacillales</taxon>
        <taxon>Geomicrobium</taxon>
    </lineage>
</organism>
<evidence type="ECO:0000259" key="1">
    <source>
        <dbReference type="SMART" id="SM00873"/>
    </source>
</evidence>
<proteinExistence type="predicted"/>
<dbReference type="EMBL" id="JACHHJ010000001">
    <property type="protein sequence ID" value="MBB6449589.1"/>
    <property type="molecule type" value="Genomic_DNA"/>
</dbReference>
<name>A0A841PLG0_9BACL</name>
<dbReference type="Pfam" id="PF03483">
    <property type="entry name" value="B3_4"/>
    <property type="match status" value="1"/>
</dbReference>
<dbReference type="Gene3D" id="3.50.40.10">
    <property type="entry name" value="Phenylalanyl-trna Synthetase, Chain B, domain 3"/>
    <property type="match status" value="1"/>
</dbReference>
<dbReference type="SMART" id="SM00873">
    <property type="entry name" value="B3_4"/>
    <property type="match status" value="1"/>
</dbReference>
<dbReference type="PANTHER" id="PTHR39209">
    <property type="match status" value="1"/>
</dbReference>
<dbReference type="PANTHER" id="PTHR39209:SF2">
    <property type="entry name" value="CYTOPLASMIC PROTEIN"/>
    <property type="match status" value="1"/>
</dbReference>
<dbReference type="SUPFAM" id="SSF56037">
    <property type="entry name" value="PheT/TilS domain"/>
    <property type="match status" value="1"/>
</dbReference>
<accession>A0A841PLG0</accession>
<dbReference type="RefSeq" id="WP_221434214.1">
    <property type="nucleotide sequence ID" value="NZ_JACHHJ010000001.1"/>
</dbReference>
<dbReference type="InterPro" id="IPR020825">
    <property type="entry name" value="Phe-tRNA_synthase-like_B3/B4"/>
</dbReference>
<evidence type="ECO:0000313" key="3">
    <source>
        <dbReference type="Proteomes" id="UP000568839"/>
    </source>
</evidence>
<reference evidence="2 3" key="1">
    <citation type="submission" date="2020-08" db="EMBL/GenBank/DDBJ databases">
        <title>Genomic Encyclopedia of Type Strains, Phase IV (KMG-IV): sequencing the most valuable type-strain genomes for metagenomic binning, comparative biology and taxonomic classification.</title>
        <authorList>
            <person name="Goeker M."/>
        </authorList>
    </citation>
    <scope>NUCLEOTIDE SEQUENCE [LARGE SCALE GENOMIC DNA]</scope>
    <source>
        <strain evidence="2 3">DSM 21769</strain>
    </source>
</reference>